<sequence length="318" mass="35692">MKPNETCTIEVVEEATGRPLEPSKNATKFISQCGAVVRDNASITVQEWNEPKKARLGFTSIREQKDCFKKLIRSLYLPAEHEMEPRWEKMENELRTRESVQVRRDGTQGQKLWYGHGGSLETGECAYQGKIIKPTQKLIEAMRDAQEGQVQRENDALTKALGNPEHGGRVRGMPGDIPWKAGFPQNDDPLRKRCQPRPKPLFPPVVGFEDYLPVMAERLGEEGLMQELASGFRLLQDPALGLITFASLRRNAPLLGLGGMSDDDLRGMLAEGDFDGDGALSEMEFCVLMVRLSPELMDEPRRWLDDAVAQASQFLFTS</sequence>
<dbReference type="PANTHER" id="PTHR47319">
    <property type="entry name" value="CALCIUM-BINDING PROTEIN KIC"/>
    <property type="match status" value="1"/>
</dbReference>
<dbReference type="InterPro" id="IPR002048">
    <property type="entry name" value="EF_hand_dom"/>
</dbReference>
<dbReference type="Proteomes" id="UP001231189">
    <property type="component" value="Unassembled WGS sequence"/>
</dbReference>
<name>A0AAD8R018_LOLMU</name>
<dbReference type="SUPFAM" id="SSF47473">
    <property type="entry name" value="EF-hand"/>
    <property type="match status" value="1"/>
</dbReference>
<dbReference type="Gene3D" id="1.10.238.10">
    <property type="entry name" value="EF-hand"/>
    <property type="match status" value="1"/>
</dbReference>
<dbReference type="GO" id="GO:0005509">
    <property type="term" value="F:calcium ion binding"/>
    <property type="evidence" value="ECO:0007669"/>
    <property type="project" value="InterPro"/>
</dbReference>
<dbReference type="PANTHER" id="PTHR47319:SF6">
    <property type="entry name" value="OS06G0683400 PROTEIN"/>
    <property type="match status" value="1"/>
</dbReference>
<keyword evidence="4" id="KW-1185">Reference proteome</keyword>
<organism evidence="3 4">
    <name type="scientific">Lolium multiflorum</name>
    <name type="common">Italian ryegrass</name>
    <name type="synonym">Lolium perenne subsp. multiflorum</name>
    <dbReference type="NCBI Taxonomy" id="4521"/>
    <lineage>
        <taxon>Eukaryota</taxon>
        <taxon>Viridiplantae</taxon>
        <taxon>Streptophyta</taxon>
        <taxon>Embryophyta</taxon>
        <taxon>Tracheophyta</taxon>
        <taxon>Spermatophyta</taxon>
        <taxon>Magnoliopsida</taxon>
        <taxon>Liliopsida</taxon>
        <taxon>Poales</taxon>
        <taxon>Poaceae</taxon>
        <taxon>BOP clade</taxon>
        <taxon>Pooideae</taxon>
        <taxon>Poodae</taxon>
        <taxon>Poeae</taxon>
        <taxon>Poeae Chloroplast Group 2 (Poeae type)</taxon>
        <taxon>Loliodinae</taxon>
        <taxon>Loliinae</taxon>
        <taxon>Lolium</taxon>
    </lineage>
</organism>
<keyword evidence="1" id="KW-0106">Calcium</keyword>
<dbReference type="Pfam" id="PF13833">
    <property type="entry name" value="EF-hand_8"/>
    <property type="match status" value="1"/>
</dbReference>
<dbReference type="InterPro" id="IPR044205">
    <property type="entry name" value="KIC/PBP1/KRP1"/>
</dbReference>
<dbReference type="EMBL" id="JAUUTY010000007">
    <property type="protein sequence ID" value="KAK1612240.1"/>
    <property type="molecule type" value="Genomic_DNA"/>
</dbReference>
<dbReference type="PROSITE" id="PS50222">
    <property type="entry name" value="EF_HAND_2"/>
    <property type="match status" value="1"/>
</dbReference>
<evidence type="ECO:0000313" key="4">
    <source>
        <dbReference type="Proteomes" id="UP001231189"/>
    </source>
</evidence>
<feature type="domain" description="EF-hand" evidence="2">
    <location>
        <begin position="260"/>
        <end position="295"/>
    </location>
</feature>
<reference evidence="3" key="1">
    <citation type="submission" date="2023-07" db="EMBL/GenBank/DDBJ databases">
        <title>A chromosome-level genome assembly of Lolium multiflorum.</title>
        <authorList>
            <person name="Chen Y."/>
            <person name="Copetti D."/>
            <person name="Kolliker R."/>
            <person name="Studer B."/>
        </authorList>
    </citation>
    <scope>NUCLEOTIDE SEQUENCE</scope>
    <source>
        <strain evidence="3">02402/16</strain>
        <tissue evidence="3">Leaf</tissue>
    </source>
</reference>
<proteinExistence type="predicted"/>
<dbReference type="PROSITE" id="PS00018">
    <property type="entry name" value="EF_HAND_1"/>
    <property type="match status" value="1"/>
</dbReference>
<dbReference type="InterPro" id="IPR018247">
    <property type="entry name" value="EF_Hand_1_Ca_BS"/>
</dbReference>
<evidence type="ECO:0000256" key="1">
    <source>
        <dbReference type="ARBA" id="ARBA00022837"/>
    </source>
</evidence>
<dbReference type="InterPro" id="IPR011992">
    <property type="entry name" value="EF-hand-dom_pair"/>
</dbReference>
<protein>
    <recommendedName>
        <fullName evidence="2">EF-hand domain-containing protein</fullName>
    </recommendedName>
</protein>
<dbReference type="AlphaFoldDB" id="A0AAD8R018"/>
<evidence type="ECO:0000259" key="2">
    <source>
        <dbReference type="PROSITE" id="PS50222"/>
    </source>
</evidence>
<accession>A0AAD8R018</accession>
<evidence type="ECO:0000313" key="3">
    <source>
        <dbReference type="EMBL" id="KAK1612240.1"/>
    </source>
</evidence>
<gene>
    <name evidence="3" type="ORF">QYE76_035913</name>
</gene>
<comment type="caution">
    <text evidence="3">The sequence shown here is derived from an EMBL/GenBank/DDBJ whole genome shotgun (WGS) entry which is preliminary data.</text>
</comment>